<evidence type="ECO:0000256" key="5">
    <source>
        <dbReference type="ARBA" id="ARBA00023054"/>
    </source>
</evidence>
<evidence type="ECO:0000313" key="12">
    <source>
        <dbReference type="Ensembl" id="ENSSHAP00000019729.2"/>
    </source>
</evidence>
<gene>
    <name evidence="12" type="primary">LOC100918759</name>
</gene>
<dbReference type="GeneTree" id="ENSGT00530000064714"/>
<protein>
    <recommendedName>
        <fullName evidence="9">Cilia- and flagella-associated protein 43</fullName>
    </recommendedName>
</protein>
<reference evidence="12 13" key="1">
    <citation type="journal article" date="2011" name="Proc. Natl. Acad. Sci. U.S.A.">
        <title>Genetic diversity and population structure of the endangered marsupial Sarcophilus harrisii (Tasmanian devil).</title>
        <authorList>
            <person name="Miller W."/>
            <person name="Hayes V.M."/>
            <person name="Ratan A."/>
            <person name="Petersen D.C."/>
            <person name="Wittekindt N.E."/>
            <person name="Miller J."/>
            <person name="Walenz B."/>
            <person name="Knight J."/>
            <person name="Qi J."/>
            <person name="Zhao F."/>
            <person name="Wang Q."/>
            <person name="Bedoya-Reina O.C."/>
            <person name="Katiyar N."/>
            <person name="Tomsho L.P."/>
            <person name="Kasson L.M."/>
            <person name="Hardie R.A."/>
            <person name="Woodbridge P."/>
            <person name="Tindall E.A."/>
            <person name="Bertelsen M.F."/>
            <person name="Dixon D."/>
            <person name="Pyecroft S."/>
            <person name="Helgen K.M."/>
            <person name="Lesk A.M."/>
            <person name="Pringle T.H."/>
            <person name="Patterson N."/>
            <person name="Zhang Y."/>
            <person name="Kreiss A."/>
            <person name="Woods G.M."/>
            <person name="Jones M.E."/>
            <person name="Schuster S.C."/>
        </authorList>
    </citation>
    <scope>NUCLEOTIDE SEQUENCE [LARGE SCALE GENOMIC DNA]</scope>
</reference>
<dbReference type="GeneID" id="100918759"/>
<dbReference type="InParanoid" id="G3WWC4"/>
<keyword evidence="5 10" id="KW-0175">Coiled coil</keyword>
<accession>G3WWC4</accession>
<reference evidence="12" key="2">
    <citation type="submission" date="2025-08" db="UniProtKB">
        <authorList>
            <consortium name="Ensembl"/>
        </authorList>
    </citation>
    <scope>IDENTIFICATION</scope>
</reference>
<sequence length="1686" mass="195537">MSVSNLALRWVQGFPKQNIDFIDNSTICYTCGNYLIFVNIENEKRYLLQCMSGKVGALATNIPFQVVAFSDRKLKPSIYIYTFPELNRKAKLKGHAQLDYALLEFSYCGTYMASYSAIPEYELMLWNWEKRIILCSRLQPGVEVSQMTFNPMNWQQMCLSSASALTIWNIERSDKTYYLKPKSVNLPAEDGTYICEPDGMFTYTEVKDTIYGPELLLSSIAGLVGIEAETFKPKDDLHPLVHPTTHCWNSTNELYVSCEEGHVLLINAENLLVTVLSRIAQVPQDENIITLLPSSTVAEEKWTQRGVNEEIHSKDTSINTMAFHREGLFVSGNDGIVHSFIVKEVNYTVKDYFDVQEPIGNIIFSPDYKLLLIETIKGSVYTYSFDEEPKVETILDAYDGYIQAVDFITPGNKYCMSVTILGEICIWLLENGSHVSKLHLRTEVNDMACCPSSLSVAVGTNEGYIQFLDVTDVALPQVAHSVFLTRSSIQHVHYDQKGQYLITGTSDGHIFILNANPSQLFEVLGFTEINDYIEQMSVIYISETKLLEVMVFVKTSESEKSRLEIFFLPEATLRDPGKCCNERGRLKNDFFERKIYEINHPLTSVLFDLNCEQLYGYCSHVPYICSYDIPKKNSEVIVLQPKIKMQSRHFGTGILCLSSHGKWLASTAKDGILSIRDINNLETFAQIQCHSYQAQGIRSLAFSLDGRSILANGREDGTLVCLRWKKLTESLAQEAAKHFHTFLDILKGSIAKENSALLKMRENQISSDLAAKQSVFYKVKPKIVRFSLDEYSDVDGANEQEITWIEKKDDEAVQQEIKKFKGKKNEIKEGMKTLAKIIQKMMEENDLAPEIAQLEQQEYTLDIEEMKKLYDENDKEEAKIRKETEMGNLAKLYLWNILKEECWDSMTIKGQGLMSFHTKLKVQNFPMKERTPEELKELETVLRIRKLEVAELKLREQILEAPSSASLLTPVKSQEEEEEEDDEEEDEVEEEEVSTPFYLLGSLCTSFTTNTDMLNSQLELHTREEKINQIILLKDIIYQVKIIFNREFDATFEQKKLEIARVREKNIRIQEIIMDLDLGEEVWQPEIEDCEKPDLILTVEDNEIKVEKYLTPWQKEQAAIAAALELERLLLAQKDDSRRRALMEMMHGVLEVKKEDILKMVIPQPSFMVSKVEEVWNDDERKRVKEYEKKVKELNEEKEKYKKSLDAELKKIQGSIEELTQAFDDNLKKLFERKVLAEMVINQEELKIANLIFSLVLDEELNTRELGLNNFLERKQTAKKNTSKEVFVARDEVDTYRENYDNLVAEDKVIERGFKKEFVELSSHHAEILIKLFKRRPRMAKQRVQIESTTPFGTRIGSERLKKDNLAQIMKAMDDLDNVNHMPEGLDPGIWQYFCAARRTKIENEQRVKRKAAGLLEMQAFLRRRIEEDEKIQSDIDKIFQELFVLQKDRSNYQMDLTVQFLLKQGQVETEDLQFMIGFSDFIIINRSIIEDLNKAIRTQGMKKVANLVEKKNYQKGISQIEWDHKKMEMEMEDLTQRSWDIQMLFFSRAHQRYISEDDHEITIGFQISQMEQSLAALEKKHKKDVEFQKRLFKDLRKINTKKDIANYILSCNLHEHLVCNSERKHICQSFGLPLTYEKISRERNEATLQQQKLINISKEQFEQISILQAEVERLRMKTFPALIHM</sequence>
<evidence type="ECO:0000256" key="8">
    <source>
        <dbReference type="ARBA" id="ARBA00023605"/>
    </source>
</evidence>
<evidence type="ECO:0000256" key="6">
    <source>
        <dbReference type="ARBA" id="ARBA00023212"/>
    </source>
</evidence>
<dbReference type="InterPro" id="IPR015943">
    <property type="entry name" value="WD40/YVTN_repeat-like_dom_sf"/>
</dbReference>
<dbReference type="STRING" id="9305.ENSSHAP00000019729"/>
<evidence type="ECO:0000256" key="4">
    <source>
        <dbReference type="ARBA" id="ARBA00022737"/>
    </source>
</evidence>
<evidence type="ECO:0000256" key="11">
    <source>
        <dbReference type="SAM" id="MobiDB-lite"/>
    </source>
</evidence>
<dbReference type="OrthoDB" id="535167at2759"/>
<dbReference type="PANTHER" id="PTHR14885:SF1">
    <property type="entry name" value="CILIA- AND FLAGELLA-ASSOCIATED PROTEIN 43"/>
    <property type="match status" value="1"/>
</dbReference>
<organism evidence="12 13">
    <name type="scientific">Sarcophilus harrisii</name>
    <name type="common">Tasmanian devil</name>
    <name type="synonym">Sarcophilus laniarius</name>
    <dbReference type="NCBI Taxonomy" id="9305"/>
    <lineage>
        <taxon>Eukaryota</taxon>
        <taxon>Metazoa</taxon>
        <taxon>Chordata</taxon>
        <taxon>Craniata</taxon>
        <taxon>Vertebrata</taxon>
        <taxon>Euteleostomi</taxon>
        <taxon>Mammalia</taxon>
        <taxon>Metatheria</taxon>
        <taxon>Dasyuromorphia</taxon>
        <taxon>Dasyuridae</taxon>
        <taxon>Sarcophilus</taxon>
    </lineage>
</organism>
<evidence type="ECO:0000256" key="2">
    <source>
        <dbReference type="ARBA" id="ARBA00022490"/>
    </source>
</evidence>
<feature type="region of interest" description="Disordered" evidence="11">
    <location>
        <begin position="966"/>
        <end position="994"/>
    </location>
</feature>
<name>G3WWC4_SARHA</name>
<comment type="subcellular location">
    <subcellularLocation>
        <location evidence="1">Cytoplasm</location>
        <location evidence="1">Cytoskeleton</location>
        <location evidence="1">Cilium axoneme</location>
    </subcellularLocation>
</comment>
<keyword evidence="2" id="KW-0963">Cytoplasm</keyword>
<dbReference type="Gene3D" id="2.130.10.10">
    <property type="entry name" value="YVTN repeat-like/Quinoprotein amine dehydrogenase"/>
    <property type="match status" value="3"/>
</dbReference>
<keyword evidence="7" id="KW-0966">Cell projection</keyword>
<evidence type="ECO:0000256" key="3">
    <source>
        <dbReference type="ARBA" id="ARBA00022574"/>
    </source>
</evidence>
<evidence type="ECO:0000256" key="7">
    <source>
        <dbReference type="ARBA" id="ARBA00023273"/>
    </source>
</evidence>
<evidence type="ECO:0000256" key="10">
    <source>
        <dbReference type="SAM" id="Coils"/>
    </source>
</evidence>
<feature type="coiled-coil region" evidence="10">
    <location>
        <begin position="1177"/>
        <end position="1222"/>
    </location>
</feature>
<feature type="compositionally biased region" description="Acidic residues" evidence="11">
    <location>
        <begin position="975"/>
        <end position="993"/>
    </location>
</feature>
<reference evidence="12" key="3">
    <citation type="submission" date="2025-09" db="UniProtKB">
        <authorList>
            <consortium name="Ensembl"/>
        </authorList>
    </citation>
    <scope>IDENTIFICATION</scope>
</reference>
<keyword evidence="3" id="KW-0853">WD repeat</keyword>
<keyword evidence="4" id="KW-0677">Repeat</keyword>
<dbReference type="RefSeq" id="XP_031811657.1">
    <property type="nucleotide sequence ID" value="XM_031955797.1"/>
</dbReference>
<dbReference type="eggNOG" id="ENOG502QQ39">
    <property type="taxonomic scope" value="Eukaryota"/>
</dbReference>
<dbReference type="InterPro" id="IPR036322">
    <property type="entry name" value="WD40_repeat_dom_sf"/>
</dbReference>
<evidence type="ECO:0000256" key="9">
    <source>
        <dbReference type="ARBA" id="ARBA00023662"/>
    </source>
</evidence>
<dbReference type="SUPFAM" id="SSF50978">
    <property type="entry name" value="WD40 repeat-like"/>
    <property type="match status" value="2"/>
</dbReference>
<evidence type="ECO:0000313" key="13">
    <source>
        <dbReference type="Proteomes" id="UP000007648"/>
    </source>
</evidence>
<keyword evidence="13" id="KW-1185">Reference proteome</keyword>
<dbReference type="InterPro" id="IPR001680">
    <property type="entry name" value="WD40_rpt"/>
</dbReference>
<proteinExistence type="inferred from homology"/>
<dbReference type="HOGENOM" id="CLU_000937_0_0_1"/>
<dbReference type="PANTHER" id="PTHR14885">
    <property type="entry name" value="CILIA- AND FLAGELLA-ASSOCIATED PROTEIN 43-RELATED"/>
    <property type="match status" value="1"/>
</dbReference>
<dbReference type="KEGG" id="shr:100918759"/>
<dbReference type="Pfam" id="PF25828">
    <property type="entry name" value="CC_Cfap43"/>
    <property type="match status" value="1"/>
</dbReference>
<comment type="similarity">
    <text evidence="8">Belongs to the CFAP43 family.</text>
</comment>
<evidence type="ECO:0000256" key="1">
    <source>
        <dbReference type="ARBA" id="ARBA00004430"/>
    </source>
</evidence>
<dbReference type="Proteomes" id="UP000007648">
    <property type="component" value="Unassembled WGS sequence"/>
</dbReference>
<dbReference type="SMART" id="SM00320">
    <property type="entry name" value="WD40"/>
    <property type="match status" value="5"/>
</dbReference>
<keyword evidence="6" id="KW-0206">Cytoskeleton</keyword>
<dbReference type="GO" id="GO:0007288">
    <property type="term" value="P:sperm axoneme assembly"/>
    <property type="evidence" value="ECO:0007669"/>
    <property type="project" value="TreeGrafter"/>
</dbReference>
<dbReference type="Ensembl" id="ENSSHAT00000019886.2">
    <property type="protein sequence ID" value="ENSSHAP00000019729.2"/>
    <property type="gene ID" value="ENSSHAG00000016427.2"/>
</dbReference>
<dbReference type="GO" id="GO:0005930">
    <property type="term" value="C:axoneme"/>
    <property type="evidence" value="ECO:0007669"/>
    <property type="project" value="UniProtKB-SubCell"/>
</dbReference>